<accession>A4U1Z2</accession>
<dbReference type="InterPro" id="IPR013762">
    <property type="entry name" value="Integrase-like_cat_sf"/>
</dbReference>
<gene>
    <name evidence="8" type="ORF">MGR_0899</name>
</gene>
<evidence type="ECO:0000256" key="2">
    <source>
        <dbReference type="ARBA" id="ARBA00022908"/>
    </source>
</evidence>
<dbReference type="AlphaFoldDB" id="A4U1Z2"/>
<feature type="domain" description="Core-binding (CB)" evidence="7">
    <location>
        <begin position="61"/>
        <end position="152"/>
    </location>
</feature>
<keyword evidence="3 5" id="KW-0238">DNA-binding</keyword>
<dbReference type="Gene3D" id="1.10.150.130">
    <property type="match status" value="1"/>
</dbReference>
<evidence type="ECO:0000259" key="7">
    <source>
        <dbReference type="PROSITE" id="PS51900"/>
    </source>
</evidence>
<evidence type="ECO:0000313" key="8">
    <source>
        <dbReference type="EMBL" id="CAM76899.1"/>
    </source>
</evidence>
<reference evidence="8" key="1">
    <citation type="journal article" date="2007" name="J. Bacteriol.">
        <title>Comparative genome analysis of four magnetotactic bacteria reveals a complex set of group-specific genes implicated in magnetosome biomineralization and function.</title>
        <authorList>
            <person name="Richter M."/>
            <person name="Kube M."/>
            <person name="Bazylinski D.A."/>
            <person name="Lombardot T."/>
            <person name="Gloeckner F.O."/>
            <person name="Reinhardt R."/>
            <person name="Schueler D."/>
        </authorList>
    </citation>
    <scope>NUCLEOTIDE SEQUENCE</scope>
    <source>
        <strain evidence="8">MSR-1</strain>
    </source>
</reference>
<feature type="domain" description="Tyr recombinase" evidence="6">
    <location>
        <begin position="175"/>
        <end position="361"/>
    </location>
</feature>
<protein>
    <submittedName>
        <fullName evidence="8">Phage integrase</fullName>
    </submittedName>
</protein>
<dbReference type="PANTHER" id="PTHR30349">
    <property type="entry name" value="PHAGE INTEGRASE-RELATED"/>
    <property type="match status" value="1"/>
</dbReference>
<dbReference type="PROSITE" id="PS51900">
    <property type="entry name" value="CB"/>
    <property type="match status" value="1"/>
</dbReference>
<dbReference type="RefSeq" id="WP_024080195.1">
    <property type="nucleotide sequence ID" value="NZ_CP027527.1"/>
</dbReference>
<evidence type="ECO:0000256" key="1">
    <source>
        <dbReference type="ARBA" id="ARBA00008857"/>
    </source>
</evidence>
<evidence type="ECO:0000256" key="3">
    <source>
        <dbReference type="ARBA" id="ARBA00023125"/>
    </source>
</evidence>
<dbReference type="InterPro" id="IPR050090">
    <property type="entry name" value="Tyrosine_recombinase_XerCD"/>
</dbReference>
<evidence type="ECO:0000256" key="5">
    <source>
        <dbReference type="PROSITE-ProRule" id="PRU01248"/>
    </source>
</evidence>
<dbReference type="PANTHER" id="PTHR30349:SF64">
    <property type="entry name" value="PROPHAGE INTEGRASE INTD-RELATED"/>
    <property type="match status" value="1"/>
</dbReference>
<sequence length="368" mass="41502">MATIRKRTLPSGKDRWQVDFFDQAGKRRAKLFTRKKDADAFLVTARAQVATGTYVHDAESISLGEAAQAWLDHCATRRDTGRRMERATFRDYDDKVRLHIKDAEVGITTIKLSRLTRKEVNEFRDRLLASGRSEAMVRKVLGVLRLILSHAMDNGQVPGNAAQGVKVLRASRIDQKVAVPSKKDVKTLIDNAVGRLRPLLIVSALCGLRASEARGLRWQDVDFADGYLHIRQRADFYCEIGEPKSAAGHRSVPAGPMVLNALREWKLACPKGEMDLVFPANDGSVSDHNNTMRRHFKPLCQRHGIQTRWHDLRHFAVSLWIEQGFGIKEVMTFAGHSSVQMTMERYGHMFPSPDHQKAMAQVEARLLG</sequence>
<dbReference type="EMBL" id="CU459003">
    <property type="protein sequence ID" value="CAM76899.1"/>
    <property type="molecule type" value="Genomic_DNA"/>
</dbReference>
<dbReference type="GO" id="GO:0015074">
    <property type="term" value="P:DNA integration"/>
    <property type="evidence" value="ECO:0007669"/>
    <property type="project" value="UniProtKB-KW"/>
</dbReference>
<keyword evidence="4" id="KW-0233">DNA recombination</keyword>
<comment type="similarity">
    <text evidence="1">Belongs to the 'phage' integrase family.</text>
</comment>
<name>A4U1Z2_9PROT</name>
<dbReference type="PROSITE" id="PS51898">
    <property type="entry name" value="TYR_RECOMBINASE"/>
    <property type="match status" value="1"/>
</dbReference>
<dbReference type="InterPro" id="IPR044068">
    <property type="entry name" value="CB"/>
</dbReference>
<proteinExistence type="inferred from homology"/>
<dbReference type="Gene3D" id="1.10.443.10">
    <property type="entry name" value="Intergrase catalytic core"/>
    <property type="match status" value="1"/>
</dbReference>
<dbReference type="SUPFAM" id="SSF56349">
    <property type="entry name" value="DNA breaking-rejoining enzymes"/>
    <property type="match status" value="1"/>
</dbReference>
<evidence type="ECO:0000259" key="6">
    <source>
        <dbReference type="PROSITE" id="PS51898"/>
    </source>
</evidence>
<dbReference type="InterPro" id="IPR002104">
    <property type="entry name" value="Integrase_catalytic"/>
</dbReference>
<dbReference type="InterPro" id="IPR010998">
    <property type="entry name" value="Integrase_recombinase_N"/>
</dbReference>
<dbReference type="GO" id="GO:0003677">
    <property type="term" value="F:DNA binding"/>
    <property type="evidence" value="ECO:0007669"/>
    <property type="project" value="UniProtKB-UniRule"/>
</dbReference>
<organism evidence="8">
    <name type="scientific">Magnetospirillum gryphiswaldense</name>
    <dbReference type="NCBI Taxonomy" id="55518"/>
    <lineage>
        <taxon>Bacteria</taxon>
        <taxon>Pseudomonadati</taxon>
        <taxon>Pseudomonadota</taxon>
        <taxon>Alphaproteobacteria</taxon>
        <taxon>Rhodospirillales</taxon>
        <taxon>Rhodospirillaceae</taxon>
        <taxon>Magnetospirillum</taxon>
    </lineage>
</organism>
<dbReference type="InterPro" id="IPR011010">
    <property type="entry name" value="DNA_brk_join_enz"/>
</dbReference>
<keyword evidence="2" id="KW-0229">DNA integration</keyword>
<dbReference type="GO" id="GO:0006310">
    <property type="term" value="P:DNA recombination"/>
    <property type="evidence" value="ECO:0007669"/>
    <property type="project" value="UniProtKB-KW"/>
</dbReference>
<dbReference type="CDD" id="cd01189">
    <property type="entry name" value="INT_ICEBs1_C_like"/>
    <property type="match status" value="1"/>
</dbReference>
<evidence type="ECO:0000256" key="4">
    <source>
        <dbReference type="ARBA" id="ARBA00023172"/>
    </source>
</evidence>
<dbReference type="Pfam" id="PF00589">
    <property type="entry name" value="Phage_integrase"/>
    <property type="match status" value="1"/>
</dbReference>